<dbReference type="InParanoid" id="A0A0D2JHL2"/>
<protein>
    <submittedName>
        <fullName evidence="2">Uncharacterized protein</fullName>
    </submittedName>
</protein>
<organism evidence="2 3">
    <name type="scientific">Dethiosulfatarculus sandiegensis</name>
    <dbReference type="NCBI Taxonomy" id="1429043"/>
    <lineage>
        <taxon>Bacteria</taxon>
        <taxon>Pseudomonadati</taxon>
        <taxon>Thermodesulfobacteriota</taxon>
        <taxon>Desulfarculia</taxon>
        <taxon>Desulfarculales</taxon>
        <taxon>Desulfarculaceae</taxon>
        <taxon>Dethiosulfatarculus</taxon>
    </lineage>
</organism>
<dbReference type="Proteomes" id="UP000032233">
    <property type="component" value="Unassembled WGS sequence"/>
</dbReference>
<feature type="compositionally biased region" description="Pro residues" evidence="1">
    <location>
        <begin position="187"/>
        <end position="234"/>
    </location>
</feature>
<dbReference type="EMBL" id="AZAC01000004">
    <property type="protein sequence ID" value="KIX15241.1"/>
    <property type="molecule type" value="Genomic_DNA"/>
</dbReference>
<name>A0A0D2JHL2_9BACT</name>
<sequence>MSSRPLFSGSLVILLRVICLAFFLLYLHPPGSARALEPQPGEALMPSEDELPGWKKLKVKRFKPGGMHTWKEISHFVTMYRTEPKGPVYSMMVYFHEMENEKQAKAYFKYMKRIIRGRLRPGQEIKNQKFAEPSICWSGLPNYADVLFQKGAYVIRIMDGNKPKWKMGRIRVMHGLLVARIKAKTSKPPPPIQKPKPIPPPEPVPPPEPIPAPEPVPPVGRIPPVEPVTGPQPGPGNGILPRPEPKPIRWGLKPLIQGESCGQQGELRLGEVKSPLMEVEWARVEIPWQGKSFKPARCDKQGRTLFHLWLDHKNQPVSNRKTLNELYTLLFFLNFSNSKNVADTGHEFYEKAQNLKKEEEKYVELATWAMTTKVASQITALYLTGKPEFSGSFWQMAGSFLAVNNAYFVLSNYSRLFSKEQNPEKIKENLKNHRGELVTAYEKTVGVLKTINDYHSYLDVAVKGIRFLNTAKPVMLSNSAAFYFAKGYDMEMLYEKTYDKVAWSAAGLVWSLLNAWERTDLVCKGAVELALWNRAAYFHYMLTAQIYEKAAQGILDSIDDVLILQMLVPGCHELRAGLLKQYAGQIRQRKGYLSGLIYFLMAGESAGKIFRKLDQGLADNRSLREKAEEHFDRAVLAVELESAFNYFALKDHGVIIGQP</sequence>
<keyword evidence="3" id="KW-1185">Reference proteome</keyword>
<feature type="region of interest" description="Disordered" evidence="1">
    <location>
        <begin position="183"/>
        <end position="244"/>
    </location>
</feature>
<dbReference type="STRING" id="1429043.X474_05450"/>
<comment type="caution">
    <text evidence="2">The sequence shown here is derived from an EMBL/GenBank/DDBJ whole genome shotgun (WGS) entry which is preliminary data.</text>
</comment>
<reference evidence="2 3" key="1">
    <citation type="submission" date="2013-11" db="EMBL/GenBank/DDBJ databases">
        <title>Metagenomic analysis of a methanogenic consortium involved in long chain n-alkane degradation.</title>
        <authorList>
            <person name="Davidova I.A."/>
            <person name="Callaghan A.V."/>
            <person name="Wawrik B."/>
            <person name="Pruitt S."/>
            <person name="Marks C."/>
            <person name="Duncan K.E."/>
            <person name="Suflita J.M."/>
        </authorList>
    </citation>
    <scope>NUCLEOTIDE SEQUENCE [LARGE SCALE GENOMIC DNA]</scope>
    <source>
        <strain evidence="2 3">SPR</strain>
    </source>
</reference>
<evidence type="ECO:0000313" key="3">
    <source>
        <dbReference type="Proteomes" id="UP000032233"/>
    </source>
</evidence>
<dbReference type="AlphaFoldDB" id="A0A0D2JHL2"/>
<gene>
    <name evidence="2" type="ORF">X474_05450</name>
</gene>
<evidence type="ECO:0000313" key="2">
    <source>
        <dbReference type="EMBL" id="KIX15241.1"/>
    </source>
</evidence>
<accession>A0A0D2JHL2</accession>
<proteinExistence type="predicted"/>
<evidence type="ECO:0000256" key="1">
    <source>
        <dbReference type="SAM" id="MobiDB-lite"/>
    </source>
</evidence>